<dbReference type="GO" id="GO:0000175">
    <property type="term" value="F:3'-5'-RNA exonuclease activity"/>
    <property type="evidence" value="ECO:0007669"/>
    <property type="project" value="TreeGrafter"/>
</dbReference>
<feature type="compositionally biased region" description="Basic and acidic residues" evidence="2">
    <location>
        <begin position="471"/>
        <end position="492"/>
    </location>
</feature>
<dbReference type="PANTHER" id="PTHR12121">
    <property type="entry name" value="CARBON CATABOLITE REPRESSOR PROTEIN 4"/>
    <property type="match status" value="1"/>
</dbReference>
<keyword evidence="1" id="KW-0479">Metal-binding</keyword>
<feature type="compositionally biased region" description="Basic and acidic residues" evidence="2">
    <location>
        <begin position="697"/>
        <end position="710"/>
    </location>
</feature>
<feature type="compositionally biased region" description="Basic and acidic residues" evidence="2">
    <location>
        <begin position="585"/>
        <end position="632"/>
    </location>
</feature>
<reference evidence="4" key="1">
    <citation type="submission" date="2024-02" db="UniProtKB">
        <authorList>
            <consortium name="WormBaseParasite"/>
        </authorList>
    </citation>
    <scope>IDENTIFICATION</scope>
</reference>
<keyword evidence="3" id="KW-1185">Reference proteome</keyword>
<sequence length="1314" mass="150016">VDCLWTFLKEMILFSKCGFLFISKSVFEGCSDKMCKLFSDAILNNHLARILISLACNRLLQEPAWFYRQKKKCLISIVVCQTIVCDVIKEIGMATPGIVHDIYVDHFCGIVNADNYELASGSSIDDTEEDMPFQYRRFSTLNTSGFKIVSNCQVQVTNECCCCLIQVSYTIGISYPLSSTVINYRTIPSIKAEFLAIVSHKLHIRLIFTKQLPLVNILVMLYFHGKESICGKFLEKLNTVESLKTFMEKHSSEKENIPPGEGTSPDRRTSPGGDGKHYKGKFCSDPSRRRPNMRSGRIEVENRDRKEDSSGRKRRSDRIDSGNLVGKRSTRDGNYYGEKSLRSKPSYHNPDERLRKNEKKKWDYNENKSSRRRRESSGTDYSKSPVREKPSPKIDGYYQELLFRSRSLRFTIDPFSGGNEKKSRDHNEYKTRSRKESSGTDYSESPVRGGSSIEDDNYSRGGSFCSKSSRHSSDKCLRGNEKKNRDYNENKTSRRRRGFGAIDYKNPVSKESSTRDDNYYGEKSFCSKSSHRKSDKCFGKNEKKNRNYDENKTSRGSGFGTIDSGNPVKKGSSTKKGNYYGKKLPRSDSSSHKSDKCLKRDEEKNENHKEDTRDDHGQSYKDITGEERRSDSNDSGSSVNEKGISESDGLHRNKKDTKNDDNCQYKDENPVERRSFTQDENYDRERSPYSHQLPHNSDNHKNYEEKDARNDCCQQSGDEVGKEKHSDNSNFNSPVEKIIPLQSTGSSIEKAGEESRDEDQSISILTKPATSSPQEEKTIVLSSKGIEYSTSNDTKKKKTTSFLDYLRKKTNEKLNSKKENTLKIVDNSQLSPVLEDTQSTFSEINDNIQNYIHGGFSPYSRGSSENGEIMKGHDSIARSYTYEIFKNNDPVSYEDVLNYNNMKSPNYEELINDVVYDPLTESTVMRGIVLRSFEQVNNPLNDHNSCIFTLKSHNLLSQREVLKHLERYTHLTVTKDDGSVELHRVLSQFDRYGRLLYELGTFWADIMCLQGCDELLYENFLRPELGRHGFKGEFRRNTFPVHGDGCATFYSNKFKLVNKKDVGFLELLEPDDIVPHSAQILEFELNSDDFGPLGEKTHLFVANTHIVFNTDREDLKVLQVAYLLSKLQEMISKCDSPYAYIMCGDFNIQPHSKMYNFILGDQSEYIFNKTTSSEKTSTKSIKTSTSSNNNSKRKPIIDIDYIFRNEKKEGDYRNNFIHRLPFASAYDHYTGEPREPEISTYNTGGASNPDYIFYGVANTSISGDMVSVNETSTLSLLGRLTLPSASEIAQNLGPLPNSITGSDHLPLLTYFQLR</sequence>
<feature type="compositionally biased region" description="Basic and acidic residues" evidence="2">
    <location>
        <begin position="296"/>
        <end position="311"/>
    </location>
</feature>
<feature type="compositionally biased region" description="Basic and acidic residues" evidence="2">
    <location>
        <begin position="535"/>
        <end position="553"/>
    </location>
</feature>
<evidence type="ECO:0000313" key="4">
    <source>
        <dbReference type="WBParaSite" id="TCONS_00013923.p1"/>
    </source>
</evidence>
<feature type="compositionally biased region" description="Basic and acidic residues" evidence="2">
    <location>
        <begin position="264"/>
        <end position="277"/>
    </location>
</feature>
<feature type="compositionally biased region" description="Basic and acidic residues" evidence="2">
    <location>
        <begin position="419"/>
        <end position="438"/>
    </location>
</feature>
<feature type="region of interest" description="Disordered" evidence="2">
    <location>
        <begin position="248"/>
        <end position="396"/>
    </location>
</feature>
<dbReference type="PANTHER" id="PTHR12121:SF34">
    <property type="entry name" value="PROTEIN ANGEL"/>
    <property type="match status" value="1"/>
</dbReference>
<dbReference type="SUPFAM" id="SSF55973">
    <property type="entry name" value="S-adenosylmethionine synthetase"/>
    <property type="match status" value="1"/>
</dbReference>
<dbReference type="Gene3D" id="3.60.10.10">
    <property type="entry name" value="Endonuclease/exonuclease/phosphatase"/>
    <property type="match status" value="1"/>
</dbReference>
<evidence type="ECO:0000313" key="3">
    <source>
        <dbReference type="Proteomes" id="UP000035681"/>
    </source>
</evidence>
<dbReference type="GO" id="GO:0004478">
    <property type="term" value="F:methionine adenosyltransferase activity"/>
    <property type="evidence" value="ECO:0007669"/>
    <property type="project" value="InterPro"/>
</dbReference>
<dbReference type="AlphaFoldDB" id="A0AAF5DJ31"/>
<dbReference type="WBParaSite" id="TCONS_00013923.p1">
    <property type="protein sequence ID" value="TCONS_00013923.p1"/>
    <property type="gene ID" value="XLOC_008991"/>
</dbReference>
<organism evidence="3 4">
    <name type="scientific">Strongyloides stercoralis</name>
    <name type="common">Threadworm</name>
    <dbReference type="NCBI Taxonomy" id="6248"/>
    <lineage>
        <taxon>Eukaryota</taxon>
        <taxon>Metazoa</taxon>
        <taxon>Ecdysozoa</taxon>
        <taxon>Nematoda</taxon>
        <taxon>Chromadorea</taxon>
        <taxon>Rhabditida</taxon>
        <taxon>Tylenchina</taxon>
        <taxon>Panagrolaimomorpha</taxon>
        <taxon>Strongyloidoidea</taxon>
        <taxon>Strongyloididae</taxon>
        <taxon>Strongyloides</taxon>
    </lineage>
</organism>
<feature type="compositionally biased region" description="Polar residues" evidence="2">
    <location>
        <begin position="761"/>
        <end position="773"/>
    </location>
</feature>
<dbReference type="SUPFAM" id="SSF56219">
    <property type="entry name" value="DNase I-like"/>
    <property type="match status" value="1"/>
</dbReference>
<dbReference type="Proteomes" id="UP000035681">
    <property type="component" value="Unplaced"/>
</dbReference>
<evidence type="ECO:0000256" key="2">
    <source>
        <dbReference type="SAM" id="MobiDB-lite"/>
    </source>
</evidence>
<dbReference type="GO" id="GO:0046872">
    <property type="term" value="F:metal ion binding"/>
    <property type="evidence" value="ECO:0007669"/>
    <property type="project" value="UniProtKB-KW"/>
</dbReference>
<feature type="region of interest" description="Disordered" evidence="2">
    <location>
        <begin position="411"/>
        <end position="778"/>
    </location>
</feature>
<feature type="compositionally biased region" description="Basic and acidic residues" evidence="2">
    <location>
        <begin position="643"/>
        <end position="688"/>
    </location>
</feature>
<protein>
    <submittedName>
        <fullName evidence="4">Endonuclease/exonuclease/phosphatase domain-containing protein</fullName>
    </submittedName>
</protein>
<name>A0AAF5DJ31_STRER</name>
<dbReference type="GO" id="GO:0006556">
    <property type="term" value="P:S-adenosylmethionine biosynthetic process"/>
    <property type="evidence" value="ECO:0007669"/>
    <property type="project" value="InterPro"/>
</dbReference>
<feature type="compositionally biased region" description="Basic and acidic residues" evidence="2">
    <location>
        <begin position="349"/>
        <end position="369"/>
    </location>
</feature>
<dbReference type="InterPro" id="IPR022636">
    <property type="entry name" value="S-AdoMet_synthetase_sfam"/>
</dbReference>
<dbReference type="InterPro" id="IPR050410">
    <property type="entry name" value="CCR4/nocturin_mRNA_transcr"/>
</dbReference>
<accession>A0AAF5DJ31</accession>
<dbReference type="InterPro" id="IPR036691">
    <property type="entry name" value="Endo/exonu/phosph_ase_sf"/>
</dbReference>
<proteinExistence type="predicted"/>
<evidence type="ECO:0000256" key="1">
    <source>
        <dbReference type="ARBA" id="ARBA00022723"/>
    </source>
</evidence>